<dbReference type="EMBL" id="ALWO02000027">
    <property type="protein sequence ID" value="EOZ97791.1"/>
    <property type="molecule type" value="Genomic_DNA"/>
</dbReference>
<accession>S2E046</accession>
<sequence>MEICCLQLDVEPGKLRLKWKKVMCFYNCHAQELGKLELL</sequence>
<comment type="caution">
    <text evidence="1">The sequence shown here is derived from an EMBL/GenBank/DDBJ whole genome shotgun (WGS) entry which is preliminary data.</text>
</comment>
<protein>
    <submittedName>
        <fullName evidence="1">Uncharacterized protein</fullName>
    </submittedName>
</protein>
<dbReference type="STRING" id="1189612.A33Q_1600"/>
<evidence type="ECO:0000313" key="1">
    <source>
        <dbReference type="EMBL" id="EOZ97791.1"/>
    </source>
</evidence>
<organism evidence="1 2">
    <name type="scientific">Indibacter alkaliphilus (strain CCUG 57479 / KCTC 22604 / LW1)</name>
    <dbReference type="NCBI Taxonomy" id="1189612"/>
    <lineage>
        <taxon>Bacteria</taxon>
        <taxon>Pseudomonadati</taxon>
        <taxon>Bacteroidota</taxon>
        <taxon>Cytophagia</taxon>
        <taxon>Cytophagales</taxon>
        <taxon>Cyclobacteriaceae</taxon>
    </lineage>
</organism>
<dbReference type="Proteomes" id="UP000006073">
    <property type="component" value="Unassembled WGS sequence"/>
</dbReference>
<name>S2E046_INDAL</name>
<proteinExistence type="predicted"/>
<keyword evidence="2" id="KW-1185">Reference proteome</keyword>
<gene>
    <name evidence="1" type="ORF">A33Q_1600</name>
</gene>
<reference evidence="1 2" key="1">
    <citation type="journal article" date="2013" name="Genome Announc.">
        <title>Draft Genome Sequence of Indibacter alkaliphilus Strain LW1T, Isolated from Lonar Lake, a Haloalkaline Lake in the Buldana District of Maharashtra, India.</title>
        <authorList>
            <person name="Singh A."/>
            <person name="Kumar Jangir P."/>
            <person name="Sharma R."/>
            <person name="Singh A."/>
            <person name="Kumar Pinnaka A."/>
            <person name="Shivaji S."/>
        </authorList>
    </citation>
    <scope>NUCLEOTIDE SEQUENCE [LARGE SCALE GENOMIC DNA]</scope>
    <source>
        <strain evidence="2">CCUG 57479 / KCTC 22604 / LW1</strain>
    </source>
</reference>
<dbReference type="AlphaFoldDB" id="S2E046"/>
<evidence type="ECO:0000313" key="2">
    <source>
        <dbReference type="Proteomes" id="UP000006073"/>
    </source>
</evidence>